<feature type="compositionally biased region" description="Low complexity" evidence="1">
    <location>
        <begin position="24"/>
        <end position="36"/>
    </location>
</feature>
<evidence type="ECO:0000313" key="2">
    <source>
        <dbReference type="EMBL" id="KAI5386666.1"/>
    </source>
</evidence>
<evidence type="ECO:0000256" key="1">
    <source>
        <dbReference type="SAM" id="MobiDB-lite"/>
    </source>
</evidence>
<sequence>MHSLSLQRILRQLHLSITSLLKSSKISQPSVSTPSKSSKEHANPNNSGTVIDLSDVITDVVPLSIVVVHATPVRKARTSSSRKRKPTKVSTSSTPFITVRNMNDPQPSTGVNKPMSMTSLYLDPINIEPNVGMNEDCSAATNVIENVKDYGTNNKLRSVTTLSKSSMIVCDRDDVDKNIRKSQDKERLEGILNELGNKDNNPVDQPTDIGNNEELDSDDGPIGQRLAPSISKRLKNRKGQVVGSSNTPSKSVRKKANIGPTKRWSKVVTSTPKKKSLKRKEVPTESD</sequence>
<feature type="region of interest" description="Disordered" evidence="1">
    <location>
        <begin position="24"/>
        <end position="50"/>
    </location>
</feature>
<accession>A0A9D4VN99</accession>
<protein>
    <submittedName>
        <fullName evidence="2">Uncharacterized protein</fullName>
    </submittedName>
</protein>
<comment type="caution">
    <text evidence="2">The sequence shown here is derived from an EMBL/GenBank/DDBJ whole genome shotgun (WGS) entry which is preliminary data.</text>
</comment>
<feature type="region of interest" description="Disordered" evidence="1">
    <location>
        <begin position="192"/>
        <end position="287"/>
    </location>
</feature>
<feature type="compositionally biased region" description="Polar residues" evidence="1">
    <location>
        <begin position="198"/>
        <end position="210"/>
    </location>
</feature>
<organism evidence="2 3">
    <name type="scientific">Pisum sativum</name>
    <name type="common">Garden pea</name>
    <name type="synonym">Lathyrus oleraceus</name>
    <dbReference type="NCBI Taxonomy" id="3888"/>
    <lineage>
        <taxon>Eukaryota</taxon>
        <taxon>Viridiplantae</taxon>
        <taxon>Streptophyta</taxon>
        <taxon>Embryophyta</taxon>
        <taxon>Tracheophyta</taxon>
        <taxon>Spermatophyta</taxon>
        <taxon>Magnoliopsida</taxon>
        <taxon>eudicotyledons</taxon>
        <taxon>Gunneridae</taxon>
        <taxon>Pentapetalae</taxon>
        <taxon>rosids</taxon>
        <taxon>fabids</taxon>
        <taxon>Fabales</taxon>
        <taxon>Fabaceae</taxon>
        <taxon>Papilionoideae</taxon>
        <taxon>50 kb inversion clade</taxon>
        <taxon>NPAAA clade</taxon>
        <taxon>Hologalegina</taxon>
        <taxon>IRL clade</taxon>
        <taxon>Fabeae</taxon>
        <taxon>Lathyrus</taxon>
    </lineage>
</organism>
<dbReference type="Gramene" id="Psat07G0298800-T1">
    <property type="protein sequence ID" value="KAI5386666.1"/>
    <property type="gene ID" value="KIW84_072988"/>
</dbReference>
<keyword evidence="3" id="KW-1185">Reference proteome</keyword>
<proteinExistence type="predicted"/>
<feature type="region of interest" description="Disordered" evidence="1">
    <location>
        <begin position="73"/>
        <end position="92"/>
    </location>
</feature>
<name>A0A9D4VN99_PEA</name>
<feature type="compositionally biased region" description="Basic residues" evidence="1">
    <location>
        <begin position="73"/>
        <end position="87"/>
    </location>
</feature>
<dbReference type="EMBL" id="JAMSHJ010000007">
    <property type="protein sequence ID" value="KAI5386666.1"/>
    <property type="molecule type" value="Genomic_DNA"/>
</dbReference>
<gene>
    <name evidence="2" type="ORF">KIW84_072988</name>
</gene>
<reference evidence="2 3" key="1">
    <citation type="journal article" date="2022" name="Nat. Genet.">
        <title>Improved pea reference genome and pan-genome highlight genomic features and evolutionary characteristics.</title>
        <authorList>
            <person name="Yang T."/>
            <person name="Liu R."/>
            <person name="Luo Y."/>
            <person name="Hu S."/>
            <person name="Wang D."/>
            <person name="Wang C."/>
            <person name="Pandey M.K."/>
            <person name="Ge S."/>
            <person name="Xu Q."/>
            <person name="Li N."/>
            <person name="Li G."/>
            <person name="Huang Y."/>
            <person name="Saxena R.K."/>
            <person name="Ji Y."/>
            <person name="Li M."/>
            <person name="Yan X."/>
            <person name="He Y."/>
            <person name="Liu Y."/>
            <person name="Wang X."/>
            <person name="Xiang C."/>
            <person name="Varshney R.K."/>
            <person name="Ding H."/>
            <person name="Gao S."/>
            <person name="Zong X."/>
        </authorList>
    </citation>
    <scope>NUCLEOTIDE SEQUENCE [LARGE SCALE GENOMIC DNA]</scope>
    <source>
        <strain evidence="2 3">cv. Zhongwan 6</strain>
    </source>
</reference>
<evidence type="ECO:0000313" key="3">
    <source>
        <dbReference type="Proteomes" id="UP001058974"/>
    </source>
</evidence>
<dbReference type="Proteomes" id="UP001058974">
    <property type="component" value="Chromosome 7"/>
</dbReference>
<dbReference type="AlphaFoldDB" id="A0A9D4VN99"/>